<comment type="caution">
    <text evidence="1">The sequence shown here is derived from an EMBL/GenBank/DDBJ whole genome shotgun (WGS) entry which is preliminary data.</text>
</comment>
<dbReference type="EMBL" id="JACCAS010000002">
    <property type="protein sequence ID" value="NYH25536.1"/>
    <property type="molecule type" value="Genomic_DNA"/>
</dbReference>
<accession>A0A7Z0B8G4</accession>
<proteinExistence type="predicted"/>
<sequence length="98" mass="11364">MPIMIPFNQYDPQPSMPRTPALQRVQRLSGVRLARVQQIAKKHEHRRLELADQKIEPPQIVRSRANWHGNAARAKHCVLAEMRIGDEQTPQRGIKNRT</sequence>
<name>A0A7Z0B8G4_9BURK</name>
<evidence type="ECO:0000313" key="2">
    <source>
        <dbReference type="Proteomes" id="UP000540929"/>
    </source>
</evidence>
<keyword evidence="2" id="KW-1185">Reference proteome</keyword>
<reference evidence="1 2" key="1">
    <citation type="submission" date="2020-07" db="EMBL/GenBank/DDBJ databases">
        <title>Exploring microbial biodiversity for novel pathways involved in the catabolism of aromatic compounds derived from lignin.</title>
        <authorList>
            <person name="Elkins J."/>
        </authorList>
    </citation>
    <scope>NUCLEOTIDE SEQUENCE [LARGE SCALE GENOMIC DNA]</scope>
    <source>
        <strain evidence="1 2">H2C3C</strain>
    </source>
</reference>
<gene>
    <name evidence="1" type="ORF">GGD40_005107</name>
</gene>
<evidence type="ECO:0000313" key="1">
    <source>
        <dbReference type="EMBL" id="NYH25536.1"/>
    </source>
</evidence>
<protein>
    <submittedName>
        <fullName evidence="1">Uncharacterized protein</fullName>
    </submittedName>
</protein>
<dbReference type="Proteomes" id="UP000540929">
    <property type="component" value="Unassembled WGS sequence"/>
</dbReference>
<organism evidence="1 2">
    <name type="scientific">Paraburkholderia bryophila</name>
    <dbReference type="NCBI Taxonomy" id="420952"/>
    <lineage>
        <taxon>Bacteria</taxon>
        <taxon>Pseudomonadati</taxon>
        <taxon>Pseudomonadota</taxon>
        <taxon>Betaproteobacteria</taxon>
        <taxon>Burkholderiales</taxon>
        <taxon>Burkholderiaceae</taxon>
        <taxon>Paraburkholderia</taxon>
    </lineage>
</organism>
<dbReference type="AlphaFoldDB" id="A0A7Z0B8G4"/>